<reference evidence="12" key="2">
    <citation type="submission" date="2025-08" db="UniProtKB">
        <authorList>
            <consortium name="RefSeq"/>
        </authorList>
    </citation>
    <scope>IDENTIFICATION</scope>
    <source>
        <tissue evidence="12">Blood</tissue>
    </source>
</reference>
<protein>
    <submittedName>
        <fullName evidence="12">Tumor necrosis factor receptor superfamily member 6B</fullName>
    </submittedName>
</protein>
<dbReference type="RefSeq" id="XP_017308453.1">
    <property type="nucleotide sequence ID" value="XM_017452964.3"/>
</dbReference>
<evidence type="ECO:0000256" key="5">
    <source>
        <dbReference type="ARBA" id="ARBA00022737"/>
    </source>
</evidence>
<dbReference type="PANTHER" id="PTHR23097:SF181">
    <property type="entry name" value="CASPASE-8-LIKE"/>
    <property type="match status" value="1"/>
</dbReference>
<evidence type="ECO:0000256" key="6">
    <source>
        <dbReference type="ARBA" id="ARBA00023157"/>
    </source>
</evidence>
<feature type="disulfide bond" evidence="8">
    <location>
        <begin position="83"/>
        <end position="101"/>
    </location>
</feature>
<feature type="signal peptide" evidence="9">
    <location>
        <begin position="1"/>
        <end position="16"/>
    </location>
</feature>
<dbReference type="PANTHER" id="PTHR23097">
    <property type="entry name" value="TUMOR NECROSIS FACTOR RECEPTOR SUPERFAMILY MEMBER"/>
    <property type="match status" value="1"/>
</dbReference>
<keyword evidence="4 9" id="KW-0732">Signal</keyword>
<evidence type="ECO:0000313" key="11">
    <source>
        <dbReference type="Proteomes" id="UP000221080"/>
    </source>
</evidence>
<name>A0A2D0PPE2_ICTPU</name>
<keyword evidence="6 8" id="KW-1015">Disulfide bond</keyword>
<dbReference type="OrthoDB" id="9990004at2759"/>
<keyword evidence="12" id="KW-0675">Receptor</keyword>
<dbReference type="InterPro" id="IPR001368">
    <property type="entry name" value="TNFR/NGFR_Cys_rich_reg"/>
</dbReference>
<evidence type="ECO:0000256" key="3">
    <source>
        <dbReference type="ARBA" id="ARBA00022703"/>
    </source>
</evidence>
<dbReference type="InterPro" id="IPR052459">
    <property type="entry name" value="TNFRSF_decoy_receptor"/>
</dbReference>
<dbReference type="InterPro" id="IPR048522">
    <property type="entry name" value="Death_3_fish"/>
</dbReference>
<dbReference type="GO" id="GO:0005576">
    <property type="term" value="C:extracellular region"/>
    <property type="evidence" value="ECO:0007669"/>
    <property type="project" value="UniProtKB-SubCell"/>
</dbReference>
<dbReference type="GO" id="GO:0006915">
    <property type="term" value="P:apoptotic process"/>
    <property type="evidence" value="ECO:0007669"/>
    <property type="project" value="UniProtKB-KW"/>
</dbReference>
<dbReference type="SMART" id="SM00208">
    <property type="entry name" value="TNFR"/>
    <property type="match status" value="4"/>
</dbReference>
<evidence type="ECO:0000313" key="12">
    <source>
        <dbReference type="RefSeq" id="XP_017308453.1"/>
    </source>
</evidence>
<evidence type="ECO:0000256" key="1">
    <source>
        <dbReference type="ARBA" id="ARBA00004613"/>
    </source>
</evidence>
<evidence type="ECO:0000256" key="4">
    <source>
        <dbReference type="ARBA" id="ARBA00022729"/>
    </source>
</evidence>
<evidence type="ECO:0000256" key="7">
    <source>
        <dbReference type="ARBA" id="ARBA00023180"/>
    </source>
</evidence>
<dbReference type="AlphaFoldDB" id="A0A2D0PPE2"/>
<sequence>MLPLVAVFLLLVSTDAATVNGHTFEYEDPDTGDLLFCGLCPPGTYVSSPCTRTFGTVCLPCPEEYFTEFWNFLPKCLYCSNICEGTRKVKQQCSATHNRVCECKEGHYWRDDFCVPHAQCPPGMGAKIIGNTQRDTRCERCPRGTFSAETSSSARCIKHTDCGTLDVLLPGCSWRDSICSSCANLTNGVSGGFDVLRDVVLGFFTHHNVNMSKLKKFVHLLGENDGRLRLRPPKTRALLLRYVTEWTENAPEHQLKALPKTLQRSGLRRTAEKVRAMVTRIEERVSVCPNI</sequence>
<evidence type="ECO:0000256" key="2">
    <source>
        <dbReference type="ARBA" id="ARBA00022525"/>
    </source>
</evidence>
<keyword evidence="2" id="KW-0964">Secreted</keyword>
<comment type="caution">
    <text evidence="8">Lacks conserved residue(s) required for the propagation of feature annotation.</text>
</comment>
<feature type="chain" id="PRO_5012700214" evidence="9">
    <location>
        <begin position="17"/>
        <end position="291"/>
    </location>
</feature>
<accession>A0A2D0PPE2</accession>
<feature type="disulfide bond" evidence="8">
    <location>
        <begin position="61"/>
        <end position="76"/>
    </location>
</feature>
<keyword evidence="11" id="KW-1185">Reference proteome</keyword>
<keyword evidence="7" id="KW-0325">Glycoprotein</keyword>
<dbReference type="KEGG" id="ipu:108256267"/>
<dbReference type="PROSITE" id="PS50050">
    <property type="entry name" value="TNFR_NGFR_2"/>
    <property type="match status" value="1"/>
</dbReference>
<keyword evidence="3" id="KW-0053">Apoptosis</keyword>
<dbReference type="Pfam" id="PF21733">
    <property type="entry name" value="Death_3"/>
    <property type="match status" value="1"/>
</dbReference>
<dbReference type="Gene3D" id="2.10.50.10">
    <property type="entry name" value="Tumor Necrosis Factor Receptor, subunit A, domain 2"/>
    <property type="match status" value="2"/>
</dbReference>
<evidence type="ECO:0000259" key="10">
    <source>
        <dbReference type="PROSITE" id="PS50050"/>
    </source>
</evidence>
<keyword evidence="5" id="KW-0677">Repeat</keyword>
<gene>
    <name evidence="12" type="primary">LOC108256267</name>
</gene>
<feature type="repeat" description="TNFR-Cys" evidence="8">
    <location>
        <begin position="60"/>
        <end position="101"/>
    </location>
</feature>
<reference evidence="11" key="1">
    <citation type="journal article" date="2016" name="Nat. Commun.">
        <title>The channel catfish genome sequence provides insights into the evolution of scale formation in teleosts.</title>
        <authorList>
            <person name="Liu Z."/>
            <person name="Liu S."/>
            <person name="Yao J."/>
            <person name="Bao L."/>
            <person name="Zhang J."/>
            <person name="Li Y."/>
            <person name="Jiang C."/>
            <person name="Sun L."/>
            <person name="Wang R."/>
            <person name="Zhang Y."/>
            <person name="Zhou T."/>
            <person name="Zeng Q."/>
            <person name="Fu Q."/>
            <person name="Gao S."/>
            <person name="Li N."/>
            <person name="Koren S."/>
            <person name="Jiang Y."/>
            <person name="Zimin A."/>
            <person name="Xu P."/>
            <person name="Phillippy A.M."/>
            <person name="Geng X."/>
            <person name="Song L."/>
            <person name="Sun F."/>
            <person name="Li C."/>
            <person name="Wang X."/>
            <person name="Chen A."/>
            <person name="Jin Y."/>
            <person name="Yuan Z."/>
            <person name="Yang Y."/>
            <person name="Tan S."/>
            <person name="Peatman E."/>
            <person name="Lu J."/>
            <person name="Qin Z."/>
            <person name="Dunham R."/>
            <person name="Li Z."/>
            <person name="Sonstegard T."/>
            <person name="Feng J."/>
            <person name="Danzmann R.G."/>
            <person name="Schroeder S."/>
            <person name="Scheffler B."/>
            <person name="Duke M.V."/>
            <person name="Ballard L."/>
            <person name="Kucuktas H."/>
            <person name="Kaltenboeck L."/>
            <person name="Liu H."/>
            <person name="Armbruster J."/>
            <person name="Xie Y."/>
            <person name="Kirby M.L."/>
            <person name="Tian Y."/>
            <person name="Flanagan M.E."/>
            <person name="Mu W."/>
            <person name="Waldbieser G.C."/>
        </authorList>
    </citation>
    <scope>NUCLEOTIDE SEQUENCE [LARGE SCALE GENOMIC DNA]</scope>
    <source>
        <strain evidence="11">SDA103</strain>
    </source>
</reference>
<evidence type="ECO:0000256" key="9">
    <source>
        <dbReference type="SAM" id="SignalP"/>
    </source>
</evidence>
<dbReference type="SUPFAM" id="SSF57586">
    <property type="entry name" value="TNF receptor-like"/>
    <property type="match status" value="2"/>
</dbReference>
<evidence type="ECO:0000256" key="8">
    <source>
        <dbReference type="PROSITE-ProRule" id="PRU00206"/>
    </source>
</evidence>
<feature type="domain" description="TNFR-Cys" evidence="10">
    <location>
        <begin position="60"/>
        <end position="101"/>
    </location>
</feature>
<dbReference type="OMA" id="CAPCSAN"/>
<dbReference type="Proteomes" id="UP000221080">
    <property type="component" value="Chromosome 1"/>
</dbReference>
<dbReference type="GeneID" id="108256267"/>
<comment type="subcellular location">
    <subcellularLocation>
        <location evidence="1">Secreted</location>
    </subcellularLocation>
</comment>
<organism evidence="11 12">
    <name type="scientific">Ictalurus punctatus</name>
    <name type="common">Channel catfish</name>
    <name type="synonym">Silurus punctatus</name>
    <dbReference type="NCBI Taxonomy" id="7998"/>
    <lineage>
        <taxon>Eukaryota</taxon>
        <taxon>Metazoa</taxon>
        <taxon>Chordata</taxon>
        <taxon>Craniata</taxon>
        <taxon>Vertebrata</taxon>
        <taxon>Euteleostomi</taxon>
        <taxon>Actinopterygii</taxon>
        <taxon>Neopterygii</taxon>
        <taxon>Teleostei</taxon>
        <taxon>Ostariophysi</taxon>
        <taxon>Siluriformes</taxon>
        <taxon>Ictaluridae</taxon>
        <taxon>Ictalurus</taxon>
    </lineage>
</organism>
<dbReference type="STRING" id="7998.ENSIPUP00000000058"/>
<proteinExistence type="predicted"/>
<dbReference type="Pfam" id="PF00020">
    <property type="entry name" value="TNFR_c6"/>
    <property type="match status" value="3"/>
</dbReference>